<feature type="compositionally biased region" description="Basic and acidic residues" evidence="1">
    <location>
        <begin position="67"/>
        <end position="92"/>
    </location>
</feature>
<gene>
    <name evidence="2" type="ORF">JCGZ_20226</name>
</gene>
<feature type="region of interest" description="Disordered" evidence="1">
    <location>
        <begin position="65"/>
        <end position="92"/>
    </location>
</feature>
<dbReference type="EMBL" id="KK914830">
    <property type="protein sequence ID" value="KDP27494.1"/>
    <property type="molecule type" value="Genomic_DNA"/>
</dbReference>
<organism evidence="2 3">
    <name type="scientific">Jatropha curcas</name>
    <name type="common">Barbados nut</name>
    <dbReference type="NCBI Taxonomy" id="180498"/>
    <lineage>
        <taxon>Eukaryota</taxon>
        <taxon>Viridiplantae</taxon>
        <taxon>Streptophyta</taxon>
        <taxon>Embryophyta</taxon>
        <taxon>Tracheophyta</taxon>
        <taxon>Spermatophyta</taxon>
        <taxon>Magnoliopsida</taxon>
        <taxon>eudicotyledons</taxon>
        <taxon>Gunneridae</taxon>
        <taxon>Pentapetalae</taxon>
        <taxon>rosids</taxon>
        <taxon>fabids</taxon>
        <taxon>Malpighiales</taxon>
        <taxon>Euphorbiaceae</taxon>
        <taxon>Crotonoideae</taxon>
        <taxon>Jatropheae</taxon>
        <taxon>Jatropha</taxon>
    </lineage>
</organism>
<evidence type="ECO:0000256" key="1">
    <source>
        <dbReference type="SAM" id="MobiDB-lite"/>
    </source>
</evidence>
<evidence type="ECO:0000313" key="2">
    <source>
        <dbReference type="EMBL" id="KDP27494.1"/>
    </source>
</evidence>
<protein>
    <submittedName>
        <fullName evidence="2">Uncharacterized protein</fullName>
    </submittedName>
</protein>
<dbReference type="Proteomes" id="UP000027138">
    <property type="component" value="Unassembled WGS sequence"/>
</dbReference>
<reference evidence="2 3" key="1">
    <citation type="journal article" date="2014" name="PLoS ONE">
        <title>Global Analysis of Gene Expression Profiles in Physic Nut (Jatropha curcas L.) Seedlings Exposed to Salt Stress.</title>
        <authorList>
            <person name="Zhang L."/>
            <person name="Zhang C."/>
            <person name="Wu P."/>
            <person name="Chen Y."/>
            <person name="Li M."/>
            <person name="Jiang H."/>
            <person name="Wu G."/>
        </authorList>
    </citation>
    <scope>NUCLEOTIDE SEQUENCE [LARGE SCALE GENOMIC DNA]</scope>
    <source>
        <strain evidence="3">cv. GZQX0401</strain>
        <tissue evidence="2">Young leaves</tissue>
    </source>
</reference>
<name>A0A067K6P5_JATCU</name>
<proteinExistence type="predicted"/>
<accession>A0A067K6P5</accession>
<sequence length="92" mass="10347">MLVSPTGTAGNGVGHRKLKKKKLLKEAAWFRALAGPFGVKEGRKCDRRYEGTQLHLLLLSGGRKMRREGNEVLPKKEEQEEKGKKKEEKAGF</sequence>
<evidence type="ECO:0000313" key="3">
    <source>
        <dbReference type="Proteomes" id="UP000027138"/>
    </source>
</evidence>
<dbReference type="AlphaFoldDB" id="A0A067K6P5"/>
<keyword evidence="3" id="KW-1185">Reference proteome</keyword>